<accession>A0ABD1VE97</accession>
<keyword evidence="8 13" id="KW-1133">Transmembrane helix</keyword>
<dbReference type="AlphaFoldDB" id="A0ABD1VE97"/>
<dbReference type="InterPro" id="IPR013210">
    <property type="entry name" value="LRR_N_plant-typ"/>
</dbReference>
<feature type="transmembrane region" description="Helical" evidence="13">
    <location>
        <begin position="441"/>
        <end position="462"/>
    </location>
</feature>
<keyword evidence="7" id="KW-0067">ATP-binding</keyword>
<evidence type="ECO:0000313" key="16">
    <source>
        <dbReference type="EMBL" id="KAL2535178.1"/>
    </source>
</evidence>
<evidence type="ECO:0000256" key="10">
    <source>
        <dbReference type="ARBA" id="ARBA00023170"/>
    </source>
</evidence>
<dbReference type="EMBL" id="JBFOLK010000002">
    <property type="protein sequence ID" value="KAL2535178.1"/>
    <property type="molecule type" value="Genomic_DNA"/>
</dbReference>
<proteinExistence type="predicted"/>
<evidence type="ECO:0000256" key="9">
    <source>
        <dbReference type="ARBA" id="ARBA00023136"/>
    </source>
</evidence>
<dbReference type="InterPro" id="IPR000719">
    <property type="entry name" value="Prot_kinase_dom"/>
</dbReference>
<dbReference type="InterPro" id="IPR047947">
    <property type="entry name" value="OTU4_OTU"/>
</dbReference>
<dbReference type="InterPro" id="IPR011009">
    <property type="entry name" value="Kinase-like_dom_sf"/>
</dbReference>
<name>A0ABD1VE97_9LAMI</name>
<evidence type="ECO:0000256" key="8">
    <source>
        <dbReference type="ARBA" id="ARBA00022989"/>
    </source>
</evidence>
<keyword evidence="16" id="KW-0808">Transferase</keyword>
<keyword evidence="6" id="KW-0547">Nucleotide-binding</keyword>
<dbReference type="InterPro" id="IPR046959">
    <property type="entry name" value="PRK1-6/SRF4-like"/>
</dbReference>
<dbReference type="InterPro" id="IPR001611">
    <property type="entry name" value="Leu-rich_rpt"/>
</dbReference>
<protein>
    <submittedName>
        <fullName evidence="16">Leucine-rich repeat protein kinase family protein</fullName>
    </submittedName>
</protein>
<keyword evidence="11" id="KW-0325">Glycoprotein</keyword>
<dbReference type="Pfam" id="PF08263">
    <property type="entry name" value="LRRNT_2"/>
    <property type="match status" value="1"/>
</dbReference>
<dbReference type="Gene3D" id="3.80.10.10">
    <property type="entry name" value="Ribonuclease Inhibitor"/>
    <property type="match status" value="1"/>
</dbReference>
<dbReference type="GO" id="GO:0016020">
    <property type="term" value="C:membrane"/>
    <property type="evidence" value="ECO:0007669"/>
    <property type="project" value="UniProtKB-SubCell"/>
</dbReference>
<feature type="domain" description="Protein kinase" evidence="14">
    <location>
        <begin position="510"/>
        <end position="814"/>
    </location>
</feature>
<dbReference type="PROSITE" id="PS50011">
    <property type="entry name" value="PROTEIN_KINASE_DOM"/>
    <property type="match status" value="1"/>
</dbReference>
<evidence type="ECO:0000256" key="11">
    <source>
        <dbReference type="ARBA" id="ARBA00023180"/>
    </source>
</evidence>
<evidence type="ECO:0000256" key="5">
    <source>
        <dbReference type="ARBA" id="ARBA00022737"/>
    </source>
</evidence>
<dbReference type="PANTHER" id="PTHR48007:SF8">
    <property type="entry name" value="RECEPTOR PROTEIN KINASE-LIKE PROTEIN ZAR1"/>
    <property type="match status" value="1"/>
</dbReference>
<comment type="caution">
    <text evidence="16">The sequence shown here is derived from an EMBL/GenBank/DDBJ whole genome shotgun (WGS) entry which is preliminary data.</text>
</comment>
<evidence type="ECO:0000256" key="2">
    <source>
        <dbReference type="ARBA" id="ARBA00022614"/>
    </source>
</evidence>
<reference evidence="17" key="1">
    <citation type="submission" date="2024-07" db="EMBL/GenBank/DDBJ databases">
        <title>Two chromosome-level genome assemblies of Korean endemic species Abeliophyllum distichum and Forsythia ovata (Oleaceae).</title>
        <authorList>
            <person name="Jang H."/>
        </authorList>
    </citation>
    <scope>NUCLEOTIDE SEQUENCE [LARGE SCALE GENOMIC DNA]</scope>
</reference>
<keyword evidence="3 13" id="KW-0812">Transmembrane</keyword>
<evidence type="ECO:0000256" key="3">
    <source>
        <dbReference type="ARBA" id="ARBA00022692"/>
    </source>
</evidence>
<evidence type="ECO:0000256" key="13">
    <source>
        <dbReference type="SAM" id="Phobius"/>
    </source>
</evidence>
<evidence type="ECO:0000256" key="6">
    <source>
        <dbReference type="ARBA" id="ARBA00022741"/>
    </source>
</evidence>
<dbReference type="InterPro" id="IPR003323">
    <property type="entry name" value="OTU_dom"/>
</dbReference>
<evidence type="ECO:0000256" key="7">
    <source>
        <dbReference type="ARBA" id="ARBA00022840"/>
    </source>
</evidence>
<keyword evidence="9 13" id="KW-0472">Membrane</keyword>
<dbReference type="Pfam" id="PF00560">
    <property type="entry name" value="LRR_1"/>
    <property type="match status" value="3"/>
</dbReference>
<dbReference type="InterPro" id="IPR001245">
    <property type="entry name" value="Ser-Thr/Tyr_kinase_cat_dom"/>
</dbReference>
<dbReference type="SUPFAM" id="SSF56112">
    <property type="entry name" value="Protein kinase-like (PK-like)"/>
    <property type="match status" value="1"/>
</dbReference>
<keyword evidence="17" id="KW-1185">Reference proteome</keyword>
<dbReference type="FunFam" id="3.80.10.10:FF:000101">
    <property type="entry name" value="LRR receptor-like serine/threonine-protein kinase ERECTA"/>
    <property type="match status" value="1"/>
</dbReference>
<feature type="region of interest" description="Disordered" evidence="12">
    <location>
        <begin position="673"/>
        <end position="697"/>
    </location>
</feature>
<feature type="region of interest" description="Disordered" evidence="12">
    <location>
        <begin position="408"/>
        <end position="427"/>
    </location>
</feature>
<dbReference type="Proteomes" id="UP001604336">
    <property type="component" value="Unassembled WGS sequence"/>
</dbReference>
<keyword evidence="16" id="KW-0418">Kinase</keyword>
<dbReference type="GO" id="GO:0016301">
    <property type="term" value="F:kinase activity"/>
    <property type="evidence" value="ECO:0007669"/>
    <property type="project" value="UniProtKB-KW"/>
</dbReference>
<sequence>MNLRLLVPMQTKIPKIKCNIGLPSWQQRRASAGLFIGLLVCFSTSGAANAEAPESKENKEGDCDASAAHSSHGKKVYTDYSVIGIPGDGRCLFRSVAHGACLRSGKSAPNESLQRELADELRAMVADEFVKRREETEWFIEGDFDTYVSQIRKHHVWGGEPELLMASHVLRMPITVYMYDDDSGGLISIAEYGQEYGKDNPIKVLYHGFGHYDALHIPDGVSLLALRAAITEDPKQALTTWVDSDSTPCKWAGIICDEIHHKVISIELSSKNLTGYIPSEIGALSFLTFLDLSHNFLYGPLPHRITTLQNLTHVDLSSNSLSGSLPQGLSNLTHLIGTLNLSFNQFSGEIPASFGLFPVMLSLDLRHNNLTGKIPEVGSLLNQGPTAFSGNLYLCGFPLNTQCTIPEAQNPRFSKNPQKPENPGVSSDGFVENKKIKIGPVTFSVISGVLAVAGLGFLSVWVRRKWKVAAEGKTGKEENVDQEVRPEEGQKGKFSVVDEGFGLELEDLLRASAYVIGKSRSGIVYKVVVGSGGKGVGGTVAVAVRRLSEGDNTRRFKEFEAEVEAIGRVHHPNIVKLRAYYYASDEKLLVSDFIRNGSLYTALHGGPANSLPPLSWEARLGIAQGVAKGLMHIHECSPRKYIHGNIKSSKILLDDDLKPYISGFGLTRLVSGTSKSPNSASRNQNPSQNIVSPKGSTSSSIMYMAPEARDAGCKFTQKCDVYSFGILLLEILTGRAPDVAPDNDRKGLEGLVRKIFREEQPLSKIIDPALLHEVDAKKQVVAAFHIALSCTELDPDFRPRMRTVSENLDCIKSW</sequence>
<dbReference type="PROSITE" id="PS50802">
    <property type="entry name" value="OTU"/>
    <property type="match status" value="1"/>
</dbReference>
<dbReference type="Gene3D" id="3.30.200.20">
    <property type="entry name" value="Phosphorylase Kinase, domain 1"/>
    <property type="match status" value="1"/>
</dbReference>
<dbReference type="Pfam" id="PF07714">
    <property type="entry name" value="PK_Tyr_Ser-Thr"/>
    <property type="match status" value="1"/>
</dbReference>
<comment type="subcellular location">
    <subcellularLocation>
        <location evidence="1">Membrane</location>
        <topology evidence="1">Single-pass type I membrane protein</topology>
    </subcellularLocation>
</comment>
<evidence type="ECO:0000259" key="14">
    <source>
        <dbReference type="PROSITE" id="PS50011"/>
    </source>
</evidence>
<gene>
    <name evidence="16" type="ORF">Adt_08529</name>
</gene>
<evidence type="ECO:0000256" key="12">
    <source>
        <dbReference type="SAM" id="MobiDB-lite"/>
    </source>
</evidence>
<dbReference type="InterPro" id="IPR032675">
    <property type="entry name" value="LRR_dom_sf"/>
</dbReference>
<feature type="domain" description="OTU" evidence="15">
    <location>
        <begin position="80"/>
        <end position="218"/>
    </location>
</feature>
<keyword evidence="5" id="KW-0677">Repeat</keyword>
<keyword evidence="4" id="KW-0732">Signal</keyword>
<dbReference type="CDD" id="cd22760">
    <property type="entry name" value="OTU_plant_OTU4-like"/>
    <property type="match status" value="1"/>
</dbReference>
<dbReference type="GO" id="GO:0005524">
    <property type="term" value="F:ATP binding"/>
    <property type="evidence" value="ECO:0007669"/>
    <property type="project" value="UniProtKB-KW"/>
</dbReference>
<dbReference type="SUPFAM" id="SSF54001">
    <property type="entry name" value="Cysteine proteinases"/>
    <property type="match status" value="1"/>
</dbReference>
<dbReference type="PANTHER" id="PTHR48007">
    <property type="entry name" value="LEUCINE-RICH REPEAT RECEPTOR-LIKE PROTEIN KINASE PXC1"/>
    <property type="match status" value="1"/>
</dbReference>
<evidence type="ECO:0000256" key="4">
    <source>
        <dbReference type="ARBA" id="ARBA00022729"/>
    </source>
</evidence>
<keyword evidence="2" id="KW-0433">Leucine-rich repeat</keyword>
<evidence type="ECO:0000259" key="15">
    <source>
        <dbReference type="PROSITE" id="PS50802"/>
    </source>
</evidence>
<organism evidence="16 17">
    <name type="scientific">Abeliophyllum distichum</name>
    <dbReference type="NCBI Taxonomy" id="126358"/>
    <lineage>
        <taxon>Eukaryota</taxon>
        <taxon>Viridiplantae</taxon>
        <taxon>Streptophyta</taxon>
        <taxon>Embryophyta</taxon>
        <taxon>Tracheophyta</taxon>
        <taxon>Spermatophyta</taxon>
        <taxon>Magnoliopsida</taxon>
        <taxon>eudicotyledons</taxon>
        <taxon>Gunneridae</taxon>
        <taxon>Pentapetalae</taxon>
        <taxon>asterids</taxon>
        <taxon>lamiids</taxon>
        <taxon>Lamiales</taxon>
        <taxon>Oleaceae</taxon>
        <taxon>Forsythieae</taxon>
        <taxon>Abeliophyllum</taxon>
    </lineage>
</organism>
<dbReference type="InterPro" id="IPR038765">
    <property type="entry name" value="Papain-like_cys_pep_sf"/>
</dbReference>
<dbReference type="SUPFAM" id="SSF52058">
    <property type="entry name" value="L domain-like"/>
    <property type="match status" value="1"/>
</dbReference>
<evidence type="ECO:0000313" key="17">
    <source>
        <dbReference type="Proteomes" id="UP001604336"/>
    </source>
</evidence>
<keyword evidence="10" id="KW-0675">Receptor</keyword>
<dbReference type="Gene3D" id="3.90.70.80">
    <property type="match status" value="1"/>
</dbReference>
<dbReference type="Pfam" id="PF02338">
    <property type="entry name" value="OTU"/>
    <property type="match status" value="1"/>
</dbReference>
<evidence type="ECO:0000256" key="1">
    <source>
        <dbReference type="ARBA" id="ARBA00004479"/>
    </source>
</evidence>
<dbReference type="Gene3D" id="1.10.510.10">
    <property type="entry name" value="Transferase(Phosphotransferase) domain 1"/>
    <property type="match status" value="1"/>
</dbReference>
<dbReference type="FunFam" id="3.90.70.80:FF:000007">
    <property type="entry name" value="OTU domain-containing protein"/>
    <property type="match status" value="1"/>
</dbReference>